<evidence type="ECO:0008006" key="5">
    <source>
        <dbReference type="Google" id="ProtNLM"/>
    </source>
</evidence>
<sequence>MSYTPETKSTHLQKFSPFGVGISKTLLTPCRRVGLSRKRSSQSTPISIIKTPTESPNANLLNEDSSKTTPVGYERSSCKGKQSRSLSRDIQLVKKNFLDNKSVKNSSCKKVLAQNFALERCDQASGPTDGIGDLGVSTTDGNTIDLQIDIENEQDNLSIGDKNIETQGELQNSENNQKETILEAVNKISLENIQDVKTEGKGNINSTLEDSDANLKNKKKENPEKSKRSHKSTEKLPLKKAVKDSAVYDSDDDFIPLDSKLLKKRKSSIAENPLKSNSTSSLKACSVTLERLDSERSVKTKSFITSDNDDSFDSEFVVRKKKKFVIEDDKDSIDSSLKNELSKLPKVVSNLHEDDEDMAFTSTPEQDKNEKKKLIKMVTDLENSIKEKKKKLEDLTQASIYKNKHNVKELDALTNIWKTGCESGLKSLLKQLQSHGPMDMATLLEKLHIPPDVAGQLSLSDSQTENLN</sequence>
<protein>
    <recommendedName>
        <fullName evidence="5">Swi5-dependent recombination DNA repair protein 1 homolog</fullName>
    </recommendedName>
</protein>
<keyword evidence="1" id="KW-0175">Coiled coil</keyword>
<evidence type="ECO:0000313" key="4">
    <source>
        <dbReference type="Proteomes" id="UP000410492"/>
    </source>
</evidence>
<feature type="coiled-coil region" evidence="1">
    <location>
        <begin position="371"/>
        <end position="398"/>
    </location>
</feature>
<keyword evidence="4" id="KW-1185">Reference proteome</keyword>
<feature type="compositionally biased region" description="Basic and acidic residues" evidence="2">
    <location>
        <begin position="220"/>
        <end position="238"/>
    </location>
</feature>
<dbReference type="EMBL" id="CAACVG010006810">
    <property type="protein sequence ID" value="VEN41901.1"/>
    <property type="molecule type" value="Genomic_DNA"/>
</dbReference>
<feature type="region of interest" description="Disordered" evidence="2">
    <location>
        <begin position="201"/>
        <end position="238"/>
    </location>
</feature>
<evidence type="ECO:0000256" key="2">
    <source>
        <dbReference type="SAM" id="MobiDB-lite"/>
    </source>
</evidence>
<reference evidence="3 4" key="1">
    <citation type="submission" date="2019-01" db="EMBL/GenBank/DDBJ databases">
        <authorList>
            <person name="Sayadi A."/>
        </authorList>
    </citation>
    <scope>NUCLEOTIDE SEQUENCE [LARGE SCALE GENOMIC DNA]</scope>
</reference>
<proteinExistence type="predicted"/>
<dbReference type="Proteomes" id="UP000410492">
    <property type="component" value="Unassembled WGS sequence"/>
</dbReference>
<name>A0A653C223_CALMS</name>
<evidence type="ECO:0000256" key="1">
    <source>
        <dbReference type="SAM" id="Coils"/>
    </source>
</evidence>
<gene>
    <name evidence="3" type="ORF">CALMAC_LOCUS5568</name>
</gene>
<evidence type="ECO:0000313" key="3">
    <source>
        <dbReference type="EMBL" id="VEN41901.1"/>
    </source>
</evidence>
<dbReference type="AlphaFoldDB" id="A0A653C223"/>
<accession>A0A653C223</accession>
<feature type="region of interest" description="Disordered" evidence="2">
    <location>
        <begin position="33"/>
        <end position="82"/>
    </location>
</feature>
<dbReference type="OrthoDB" id="10051617at2759"/>
<feature type="compositionally biased region" description="Polar residues" evidence="2">
    <location>
        <begin position="41"/>
        <end position="69"/>
    </location>
</feature>
<organism evidence="3 4">
    <name type="scientific">Callosobruchus maculatus</name>
    <name type="common">Southern cowpea weevil</name>
    <name type="synonym">Pulse bruchid</name>
    <dbReference type="NCBI Taxonomy" id="64391"/>
    <lineage>
        <taxon>Eukaryota</taxon>
        <taxon>Metazoa</taxon>
        <taxon>Ecdysozoa</taxon>
        <taxon>Arthropoda</taxon>
        <taxon>Hexapoda</taxon>
        <taxon>Insecta</taxon>
        <taxon>Pterygota</taxon>
        <taxon>Neoptera</taxon>
        <taxon>Endopterygota</taxon>
        <taxon>Coleoptera</taxon>
        <taxon>Polyphaga</taxon>
        <taxon>Cucujiformia</taxon>
        <taxon>Chrysomeloidea</taxon>
        <taxon>Chrysomelidae</taxon>
        <taxon>Bruchinae</taxon>
        <taxon>Bruchini</taxon>
        <taxon>Callosobruchus</taxon>
    </lineage>
</organism>